<dbReference type="PANTHER" id="PTHR45526:SF1">
    <property type="entry name" value="TRANSCRIPTIONAL REGULATORY PROTEIN DCUR-RELATED"/>
    <property type="match status" value="1"/>
</dbReference>
<organism evidence="2 3">
    <name type="scientific">Deinococcus antarcticus</name>
    <dbReference type="NCBI Taxonomy" id="1298767"/>
    <lineage>
        <taxon>Bacteria</taxon>
        <taxon>Thermotogati</taxon>
        <taxon>Deinococcota</taxon>
        <taxon>Deinococci</taxon>
        <taxon>Deinococcales</taxon>
        <taxon>Deinococcaceae</taxon>
        <taxon>Deinococcus</taxon>
    </lineage>
</organism>
<dbReference type="InterPro" id="IPR051271">
    <property type="entry name" value="2C-system_Tx_regulators"/>
</dbReference>
<feature type="non-terminal residue" evidence="2">
    <location>
        <position position="1"/>
    </location>
</feature>
<dbReference type="RefSeq" id="WP_380077252.1">
    <property type="nucleotide sequence ID" value="NZ_JBHRZF010000108.1"/>
</dbReference>
<dbReference type="Pfam" id="PF08279">
    <property type="entry name" value="HTH_11"/>
    <property type="match status" value="1"/>
</dbReference>
<name>A0ABV8A8R3_9DEIO</name>
<dbReference type="Gene3D" id="1.10.10.10">
    <property type="entry name" value="Winged helix-like DNA-binding domain superfamily/Winged helix DNA-binding domain"/>
    <property type="match status" value="1"/>
</dbReference>
<sequence length="72" mass="8013">SPTSDSCLDGLNPGKRLHKHALSAEEVGRDLGINRATAWRYLEQLTELGQAELDMEYGGVGRPTKRYRLRGT</sequence>
<dbReference type="PANTHER" id="PTHR45526">
    <property type="entry name" value="TRANSCRIPTIONAL REGULATORY PROTEIN DPIA"/>
    <property type="match status" value="1"/>
</dbReference>
<dbReference type="InterPro" id="IPR013196">
    <property type="entry name" value="HTH_11"/>
</dbReference>
<dbReference type="InterPro" id="IPR036390">
    <property type="entry name" value="WH_DNA-bd_sf"/>
</dbReference>
<dbReference type="Proteomes" id="UP001595748">
    <property type="component" value="Unassembled WGS sequence"/>
</dbReference>
<dbReference type="EMBL" id="JBHRZF010000108">
    <property type="protein sequence ID" value="MFC3860892.1"/>
    <property type="molecule type" value="Genomic_DNA"/>
</dbReference>
<keyword evidence="3" id="KW-1185">Reference proteome</keyword>
<evidence type="ECO:0000313" key="2">
    <source>
        <dbReference type="EMBL" id="MFC3860892.1"/>
    </source>
</evidence>
<gene>
    <name evidence="2" type="ORF">ACFOPQ_08970</name>
</gene>
<dbReference type="InterPro" id="IPR036388">
    <property type="entry name" value="WH-like_DNA-bd_sf"/>
</dbReference>
<evidence type="ECO:0000259" key="1">
    <source>
        <dbReference type="Pfam" id="PF08279"/>
    </source>
</evidence>
<evidence type="ECO:0000313" key="3">
    <source>
        <dbReference type="Proteomes" id="UP001595748"/>
    </source>
</evidence>
<proteinExistence type="predicted"/>
<feature type="domain" description="Helix-turn-helix type 11" evidence="1">
    <location>
        <begin position="18"/>
        <end position="57"/>
    </location>
</feature>
<comment type="caution">
    <text evidence="2">The sequence shown here is derived from an EMBL/GenBank/DDBJ whole genome shotgun (WGS) entry which is preliminary data.</text>
</comment>
<accession>A0ABV8A8R3</accession>
<reference evidence="3" key="1">
    <citation type="journal article" date="2019" name="Int. J. Syst. Evol. Microbiol.">
        <title>The Global Catalogue of Microorganisms (GCM) 10K type strain sequencing project: providing services to taxonomists for standard genome sequencing and annotation.</title>
        <authorList>
            <consortium name="The Broad Institute Genomics Platform"/>
            <consortium name="The Broad Institute Genome Sequencing Center for Infectious Disease"/>
            <person name="Wu L."/>
            <person name="Ma J."/>
        </authorList>
    </citation>
    <scope>NUCLEOTIDE SEQUENCE [LARGE SCALE GENOMIC DNA]</scope>
    <source>
        <strain evidence="3">CCTCC AB 2013263</strain>
    </source>
</reference>
<protein>
    <submittedName>
        <fullName evidence="2">HTH domain-containing protein</fullName>
    </submittedName>
</protein>
<dbReference type="SUPFAM" id="SSF46785">
    <property type="entry name" value="Winged helix' DNA-binding domain"/>
    <property type="match status" value="1"/>
</dbReference>